<organism evidence="1">
    <name type="scientific">Strombidium inclinatum</name>
    <dbReference type="NCBI Taxonomy" id="197538"/>
    <lineage>
        <taxon>Eukaryota</taxon>
        <taxon>Sar</taxon>
        <taxon>Alveolata</taxon>
        <taxon>Ciliophora</taxon>
        <taxon>Intramacronucleata</taxon>
        <taxon>Spirotrichea</taxon>
        <taxon>Oligotrichia</taxon>
        <taxon>Strombidiidae</taxon>
        <taxon>Strombidium</taxon>
    </lineage>
</organism>
<accession>A0A7S3IM57</accession>
<dbReference type="AlphaFoldDB" id="A0A7S3IM57"/>
<name>A0A7S3IM57_9SPIT</name>
<proteinExistence type="predicted"/>
<evidence type="ECO:0000313" key="1">
    <source>
        <dbReference type="EMBL" id="CAE0327283.1"/>
    </source>
</evidence>
<protein>
    <submittedName>
        <fullName evidence="1">Uncharacterized protein</fullName>
    </submittedName>
</protein>
<dbReference type="EMBL" id="HBIH01019926">
    <property type="protein sequence ID" value="CAE0327283.1"/>
    <property type="molecule type" value="Transcribed_RNA"/>
</dbReference>
<reference evidence="1" key="1">
    <citation type="submission" date="2021-01" db="EMBL/GenBank/DDBJ databases">
        <authorList>
            <person name="Corre E."/>
            <person name="Pelletier E."/>
            <person name="Niang G."/>
            <person name="Scheremetjew M."/>
            <person name="Finn R."/>
            <person name="Kale V."/>
            <person name="Holt S."/>
            <person name="Cochrane G."/>
            <person name="Meng A."/>
            <person name="Brown T."/>
            <person name="Cohen L."/>
        </authorList>
    </citation>
    <scope>NUCLEOTIDE SEQUENCE</scope>
    <source>
        <strain evidence="1">S3</strain>
    </source>
</reference>
<sequence>MIEDGTMKDLPGNERQALTDADISLISQGAATHDMPEGYRFVYYSELNEDLLYSGVISKLEGEGTIPFVVNGYTTWEYHEDTHSRVLKVLENCGEHEMGEDDVVLIVKDSYFIYAGEEDG</sequence>
<gene>
    <name evidence="1" type="ORF">SINC0208_LOCUS7910</name>
</gene>